<accession>A0ABY6UP06</accession>
<organism evidence="1 2">
    <name type="scientific">Bionectria ochroleuca</name>
    <name type="common">Gliocladium roseum</name>
    <dbReference type="NCBI Taxonomy" id="29856"/>
    <lineage>
        <taxon>Eukaryota</taxon>
        <taxon>Fungi</taxon>
        <taxon>Dikarya</taxon>
        <taxon>Ascomycota</taxon>
        <taxon>Pezizomycotina</taxon>
        <taxon>Sordariomycetes</taxon>
        <taxon>Hypocreomycetidae</taxon>
        <taxon>Hypocreales</taxon>
        <taxon>Bionectriaceae</taxon>
        <taxon>Clonostachys</taxon>
    </lineage>
</organism>
<dbReference type="InterPro" id="IPR032675">
    <property type="entry name" value="LRR_dom_sf"/>
</dbReference>
<dbReference type="PANTHER" id="PTHR42057">
    <property type="entry name" value="F-BOX DOMAIN PROTEIN (AFU_ORTHOLOGUE AFUA_4G00200)"/>
    <property type="match status" value="1"/>
</dbReference>
<gene>
    <name evidence="1" type="ORF">CLO192961_LOCUS339621</name>
</gene>
<name>A0ABY6UP06_BIOOC</name>
<evidence type="ECO:0000313" key="2">
    <source>
        <dbReference type="Proteomes" id="UP000766486"/>
    </source>
</evidence>
<reference evidence="1 2" key="1">
    <citation type="submission" date="2019-06" db="EMBL/GenBank/DDBJ databases">
        <authorList>
            <person name="Broberg M."/>
        </authorList>
    </citation>
    <scope>NUCLEOTIDE SEQUENCE [LARGE SCALE GENOMIC DNA]</scope>
</reference>
<proteinExistence type="predicted"/>
<evidence type="ECO:0000313" key="1">
    <source>
        <dbReference type="EMBL" id="VUC33086.1"/>
    </source>
</evidence>
<dbReference type="Gene3D" id="3.80.10.10">
    <property type="entry name" value="Ribonuclease Inhibitor"/>
    <property type="match status" value="1"/>
</dbReference>
<sequence>MTSTTALHIHDLPVEVLSLILGSVPGEKRGREFPFLELRLVCQLWNKIASPHLFRTVQLGRGRRHPRSRWRKLLSCERIRKHIQHVQIDCQNGYPPNWRITQWKLDFARMIDRLQHLEQLNELTIHFEKSCDLEGWPEGVSSKFISFFATGARMWILSRLVTALKERAATAPNCRPIRSLTIHNLQNFPAWNMGGFDEPTDITFLSQSLRELDLSFVSENYAEPYYYEYGDWDLGKVKRCHFTPYLCNSWLIPTMSHLTSLSISSVERWGAIPSYFDGKGLEFPQLKSLTLGNFIIGHHDQFNWVLRQKSLQSLRLLNNTILSYIFHDGIIKDHANIPMHDWVMLGDSQYYFPGTWAAVFDRILEELPHLKIFSFCSGIGVKPPQPGKLSHVRYILFHSCEHRIWNTGAFTDGDFELDWTTNRAKETFQGDTRAYESLLQKIVQRLMKA</sequence>
<dbReference type="EMBL" id="CABFNS010000856">
    <property type="protein sequence ID" value="VUC33086.1"/>
    <property type="molecule type" value="Genomic_DNA"/>
</dbReference>
<dbReference type="SUPFAM" id="SSF52047">
    <property type="entry name" value="RNI-like"/>
    <property type="match status" value="1"/>
</dbReference>
<dbReference type="Proteomes" id="UP000766486">
    <property type="component" value="Unassembled WGS sequence"/>
</dbReference>
<comment type="caution">
    <text evidence="1">The sequence shown here is derived from an EMBL/GenBank/DDBJ whole genome shotgun (WGS) entry which is preliminary data.</text>
</comment>
<keyword evidence="2" id="KW-1185">Reference proteome</keyword>
<protein>
    <recommendedName>
        <fullName evidence="3">F-box domain-containing protein</fullName>
    </recommendedName>
</protein>
<evidence type="ECO:0008006" key="3">
    <source>
        <dbReference type="Google" id="ProtNLM"/>
    </source>
</evidence>
<dbReference type="PANTHER" id="PTHR42057:SF2">
    <property type="entry name" value="F-BOX DOMAIN PROTEIN (AFU_ORTHOLOGUE AFUA_4G00200)-RELATED"/>
    <property type="match status" value="1"/>
</dbReference>